<accession>A0A1S8X3G0</accession>
<evidence type="ECO:0000256" key="8">
    <source>
        <dbReference type="ARBA" id="ARBA00022842"/>
    </source>
</evidence>
<keyword evidence="10 13" id="KW-1133">Transmembrane helix</keyword>
<dbReference type="SUPFAM" id="SSF81665">
    <property type="entry name" value="Calcium ATPase, transmembrane domain M"/>
    <property type="match status" value="1"/>
</dbReference>
<evidence type="ECO:0000256" key="11">
    <source>
        <dbReference type="ARBA" id="ARBA00023136"/>
    </source>
</evidence>
<evidence type="ECO:0000256" key="10">
    <source>
        <dbReference type="ARBA" id="ARBA00022989"/>
    </source>
</evidence>
<evidence type="ECO:0000256" key="5">
    <source>
        <dbReference type="ARBA" id="ARBA00022723"/>
    </source>
</evidence>
<evidence type="ECO:0000259" key="14">
    <source>
        <dbReference type="Pfam" id="PF00122"/>
    </source>
</evidence>
<feature type="transmembrane region" description="Helical" evidence="13">
    <location>
        <begin position="149"/>
        <end position="172"/>
    </location>
</feature>
<evidence type="ECO:0000313" key="16">
    <source>
        <dbReference type="Proteomes" id="UP000243686"/>
    </source>
</evidence>
<dbReference type="GO" id="GO:0019829">
    <property type="term" value="F:ATPase-coupled monoatomic cation transmembrane transporter activity"/>
    <property type="evidence" value="ECO:0007669"/>
    <property type="project" value="TreeGrafter"/>
</dbReference>
<evidence type="ECO:0000256" key="2">
    <source>
        <dbReference type="ARBA" id="ARBA00006000"/>
    </source>
</evidence>
<evidence type="ECO:0000256" key="7">
    <source>
        <dbReference type="ARBA" id="ARBA00022840"/>
    </source>
</evidence>
<dbReference type="InterPro" id="IPR006544">
    <property type="entry name" value="P-type_TPase_V"/>
</dbReference>
<evidence type="ECO:0000313" key="15">
    <source>
        <dbReference type="EMBL" id="OON21206.1"/>
    </source>
</evidence>
<evidence type="ECO:0000256" key="9">
    <source>
        <dbReference type="ARBA" id="ARBA00022967"/>
    </source>
</evidence>
<evidence type="ECO:0000256" key="13">
    <source>
        <dbReference type="SAM" id="Phobius"/>
    </source>
</evidence>
<dbReference type="InterPro" id="IPR008250">
    <property type="entry name" value="ATPase_P-typ_transduc_dom_A_sf"/>
</dbReference>
<dbReference type="GO" id="GO:0005524">
    <property type="term" value="F:ATP binding"/>
    <property type="evidence" value="ECO:0007669"/>
    <property type="project" value="UniProtKB-KW"/>
</dbReference>
<feature type="domain" description="P-type ATPase A" evidence="14">
    <location>
        <begin position="25"/>
        <end position="135"/>
    </location>
</feature>
<keyword evidence="6" id="KW-0547">Nucleotide-binding</keyword>
<evidence type="ECO:0000256" key="6">
    <source>
        <dbReference type="ARBA" id="ARBA00022741"/>
    </source>
</evidence>
<keyword evidence="16" id="KW-1185">Reference proteome</keyword>
<dbReference type="GO" id="GO:0046872">
    <property type="term" value="F:metal ion binding"/>
    <property type="evidence" value="ECO:0007669"/>
    <property type="project" value="UniProtKB-KW"/>
</dbReference>
<dbReference type="Proteomes" id="UP000243686">
    <property type="component" value="Unassembled WGS sequence"/>
</dbReference>
<keyword evidence="9" id="KW-1278">Translocase</keyword>
<proteinExistence type="inferred from homology"/>
<reference evidence="15 16" key="1">
    <citation type="submission" date="2015-03" db="EMBL/GenBank/DDBJ databases">
        <title>Draft genome of the nematode, Opisthorchis viverrini.</title>
        <authorList>
            <person name="Mitreva M."/>
        </authorList>
    </citation>
    <scope>NUCLEOTIDE SEQUENCE [LARGE SCALE GENOMIC DNA]</scope>
    <source>
        <strain evidence="15">Khon Kaen</strain>
    </source>
</reference>
<dbReference type="InterPro" id="IPR059000">
    <property type="entry name" value="ATPase_P-type_domA"/>
</dbReference>
<sequence length="242" mass="26897">MFCNKFRLSTFVSVTCFSRSYFTAFQQVNSTELVPGDIIEIPRKGCTMHCDAFVLNGNCIVNESTLTGESVPVTKTPLPERQRKNESFNLPSLSRHVLFGGTCVIQTRNFNNEAVLALVVRTGFRTAKGELVRSILYPKPMKFKFTEDAIKFVLAMGVLALIGMPISIYFMYRAQVETSSLVMRTLDLITIVVSPALPMAMTVGIVFAQRRLRAIDIYCINPGAITVCGVINIACFDKIVID</sequence>
<keyword evidence="8" id="KW-0460">Magnesium</keyword>
<evidence type="ECO:0000256" key="3">
    <source>
        <dbReference type="ARBA" id="ARBA00022553"/>
    </source>
</evidence>
<dbReference type="EMBL" id="KV892229">
    <property type="protein sequence ID" value="OON21206.1"/>
    <property type="molecule type" value="Genomic_DNA"/>
</dbReference>
<evidence type="ECO:0000256" key="1">
    <source>
        <dbReference type="ARBA" id="ARBA00004141"/>
    </source>
</evidence>
<keyword evidence="7" id="KW-0067">ATP-binding</keyword>
<dbReference type="PANTHER" id="PTHR45630">
    <property type="entry name" value="CATION-TRANSPORTING ATPASE-RELATED"/>
    <property type="match status" value="1"/>
</dbReference>
<gene>
    <name evidence="15" type="ORF">X801_02903</name>
</gene>
<feature type="transmembrane region" description="Helical" evidence="13">
    <location>
        <begin position="188"/>
        <end position="208"/>
    </location>
</feature>
<keyword evidence="4 13" id="KW-0812">Transmembrane</keyword>
<dbReference type="Pfam" id="PF00122">
    <property type="entry name" value="E1-E2_ATPase"/>
    <property type="match status" value="1"/>
</dbReference>
<dbReference type="InterPro" id="IPR023298">
    <property type="entry name" value="ATPase_P-typ_TM_dom_sf"/>
</dbReference>
<keyword evidence="11 13" id="KW-0472">Membrane</keyword>
<dbReference type="PANTHER" id="PTHR45630:SF8">
    <property type="entry name" value="CATION-TRANSPORTING ATPASE"/>
    <property type="match status" value="1"/>
</dbReference>
<organism evidence="15 16">
    <name type="scientific">Opisthorchis viverrini</name>
    <name type="common">Southeast Asian liver fluke</name>
    <dbReference type="NCBI Taxonomy" id="6198"/>
    <lineage>
        <taxon>Eukaryota</taxon>
        <taxon>Metazoa</taxon>
        <taxon>Spiralia</taxon>
        <taxon>Lophotrochozoa</taxon>
        <taxon>Platyhelminthes</taxon>
        <taxon>Trematoda</taxon>
        <taxon>Digenea</taxon>
        <taxon>Opisthorchiida</taxon>
        <taxon>Opisthorchiata</taxon>
        <taxon>Opisthorchiidae</taxon>
        <taxon>Opisthorchis</taxon>
    </lineage>
</organism>
<evidence type="ECO:0000256" key="4">
    <source>
        <dbReference type="ARBA" id="ARBA00022692"/>
    </source>
</evidence>
<dbReference type="GO" id="GO:0140358">
    <property type="term" value="F:P-type transmembrane transporter activity"/>
    <property type="evidence" value="ECO:0007669"/>
    <property type="project" value="InterPro"/>
</dbReference>
<dbReference type="GO" id="GO:0016020">
    <property type="term" value="C:membrane"/>
    <property type="evidence" value="ECO:0007669"/>
    <property type="project" value="UniProtKB-SubCell"/>
</dbReference>
<dbReference type="AlphaFoldDB" id="A0A1S8X3G0"/>
<comment type="catalytic activity">
    <reaction evidence="12">
        <text>ATP + H2O = ADP + phosphate + H(+)</text>
        <dbReference type="Rhea" id="RHEA:13065"/>
        <dbReference type="ChEBI" id="CHEBI:15377"/>
        <dbReference type="ChEBI" id="CHEBI:15378"/>
        <dbReference type="ChEBI" id="CHEBI:30616"/>
        <dbReference type="ChEBI" id="CHEBI:43474"/>
        <dbReference type="ChEBI" id="CHEBI:456216"/>
    </reaction>
</comment>
<protein>
    <submittedName>
        <fullName evidence="15">E1-E2 ATPase</fullName>
    </submittedName>
</protein>
<name>A0A1S8X3G0_OPIVI</name>
<keyword evidence="5" id="KW-0479">Metal-binding</keyword>
<dbReference type="FunFam" id="1.20.1110.10:FF:000023">
    <property type="entry name" value="Cation-transporting ATPase"/>
    <property type="match status" value="1"/>
</dbReference>
<dbReference type="SUPFAM" id="SSF81653">
    <property type="entry name" value="Calcium ATPase, transduction domain A"/>
    <property type="match status" value="1"/>
</dbReference>
<dbReference type="Gene3D" id="2.70.150.10">
    <property type="entry name" value="Calcium-transporting ATPase, cytoplasmic transduction domain A"/>
    <property type="match status" value="1"/>
</dbReference>
<keyword evidence="3" id="KW-0597">Phosphoprotein</keyword>
<comment type="subcellular location">
    <subcellularLocation>
        <location evidence="1">Membrane</location>
        <topology evidence="1">Multi-pass membrane protein</topology>
    </subcellularLocation>
</comment>
<comment type="similarity">
    <text evidence="2">Belongs to the cation transport ATPase (P-type) (TC 3.A.3) family. Type V subfamily.</text>
</comment>
<evidence type="ECO:0000256" key="12">
    <source>
        <dbReference type="ARBA" id="ARBA00049360"/>
    </source>
</evidence>